<keyword evidence="6" id="KW-1185">Reference proteome</keyword>
<evidence type="ECO:0000313" key="5">
    <source>
        <dbReference type="EMBL" id="KAF1948108.1"/>
    </source>
</evidence>
<dbReference type="PRINTS" id="PR00421">
    <property type="entry name" value="THIOREDOXIN"/>
</dbReference>
<dbReference type="PROSITE" id="PS00194">
    <property type="entry name" value="THIOREDOXIN_1"/>
    <property type="match status" value="1"/>
</dbReference>
<dbReference type="Pfam" id="PF00085">
    <property type="entry name" value="Thioredoxin"/>
    <property type="match status" value="1"/>
</dbReference>
<dbReference type="Proteomes" id="UP000800035">
    <property type="component" value="Unassembled WGS sequence"/>
</dbReference>
<dbReference type="Gene3D" id="3.40.30.10">
    <property type="entry name" value="Glutaredoxin"/>
    <property type="match status" value="1"/>
</dbReference>
<keyword evidence="3" id="KW-1133">Transmembrane helix</keyword>
<keyword evidence="2" id="KW-1015">Disulfide bond</keyword>
<keyword evidence="3" id="KW-0812">Transmembrane</keyword>
<evidence type="ECO:0000256" key="2">
    <source>
        <dbReference type="ARBA" id="ARBA00023157"/>
    </source>
</evidence>
<protein>
    <submittedName>
        <fullName evidence="5">Thioredoxin-domain-containing protein</fullName>
    </submittedName>
</protein>
<dbReference type="SUPFAM" id="SSF52833">
    <property type="entry name" value="Thioredoxin-like"/>
    <property type="match status" value="1"/>
</dbReference>
<dbReference type="InterPro" id="IPR013766">
    <property type="entry name" value="Thioredoxin_domain"/>
</dbReference>
<sequence length="154" mass="16914">MSKPISISSLEELEALSNSNDYTLVDFWATWCPPCKAIAPVYEKLAAQNTQKDQLAFAKVDVDAQATIAKKYNISAMPTFILLNRGGVPIKAVRGADAKGIQALITYAKKKVASEHVSEDEEKAYDANVQPSSSPGILMPLLVVIGIWYFFFKK</sequence>
<feature type="transmembrane region" description="Helical" evidence="3">
    <location>
        <begin position="135"/>
        <end position="152"/>
    </location>
</feature>
<organism evidence="5 6">
    <name type="scientific">Byssothecium circinans</name>
    <dbReference type="NCBI Taxonomy" id="147558"/>
    <lineage>
        <taxon>Eukaryota</taxon>
        <taxon>Fungi</taxon>
        <taxon>Dikarya</taxon>
        <taxon>Ascomycota</taxon>
        <taxon>Pezizomycotina</taxon>
        <taxon>Dothideomycetes</taxon>
        <taxon>Pleosporomycetidae</taxon>
        <taxon>Pleosporales</taxon>
        <taxon>Massarineae</taxon>
        <taxon>Massarinaceae</taxon>
        <taxon>Byssothecium</taxon>
    </lineage>
</organism>
<accession>A0A6A5T7F4</accession>
<dbReference type="CDD" id="cd02947">
    <property type="entry name" value="TRX_family"/>
    <property type="match status" value="1"/>
</dbReference>
<dbReference type="AlphaFoldDB" id="A0A6A5T7F4"/>
<feature type="non-terminal residue" evidence="5">
    <location>
        <position position="1"/>
    </location>
</feature>
<gene>
    <name evidence="5" type="ORF">CC80DRAFT_498425</name>
</gene>
<proteinExistence type="inferred from homology"/>
<reference evidence="5" key="1">
    <citation type="journal article" date="2020" name="Stud. Mycol.">
        <title>101 Dothideomycetes genomes: a test case for predicting lifestyles and emergence of pathogens.</title>
        <authorList>
            <person name="Haridas S."/>
            <person name="Albert R."/>
            <person name="Binder M."/>
            <person name="Bloem J."/>
            <person name="Labutti K."/>
            <person name="Salamov A."/>
            <person name="Andreopoulos B."/>
            <person name="Baker S."/>
            <person name="Barry K."/>
            <person name="Bills G."/>
            <person name="Bluhm B."/>
            <person name="Cannon C."/>
            <person name="Castanera R."/>
            <person name="Culley D."/>
            <person name="Daum C."/>
            <person name="Ezra D."/>
            <person name="Gonzalez J."/>
            <person name="Henrissat B."/>
            <person name="Kuo A."/>
            <person name="Liang C."/>
            <person name="Lipzen A."/>
            <person name="Lutzoni F."/>
            <person name="Magnuson J."/>
            <person name="Mondo S."/>
            <person name="Nolan M."/>
            <person name="Ohm R."/>
            <person name="Pangilinan J."/>
            <person name="Park H.-J."/>
            <person name="Ramirez L."/>
            <person name="Alfaro M."/>
            <person name="Sun H."/>
            <person name="Tritt A."/>
            <person name="Yoshinaga Y."/>
            <person name="Zwiers L.-H."/>
            <person name="Turgeon B."/>
            <person name="Goodwin S."/>
            <person name="Spatafora J."/>
            <person name="Crous P."/>
            <person name="Grigoriev I."/>
        </authorList>
    </citation>
    <scope>NUCLEOTIDE SEQUENCE</scope>
    <source>
        <strain evidence="5">CBS 675.92</strain>
    </source>
</reference>
<comment type="similarity">
    <text evidence="1">Belongs to the thioredoxin family.</text>
</comment>
<evidence type="ECO:0000259" key="4">
    <source>
        <dbReference type="PROSITE" id="PS51352"/>
    </source>
</evidence>
<dbReference type="InterPro" id="IPR017937">
    <property type="entry name" value="Thioredoxin_CS"/>
</dbReference>
<name>A0A6A5T7F4_9PLEO</name>
<evidence type="ECO:0000256" key="1">
    <source>
        <dbReference type="ARBA" id="ARBA00008987"/>
    </source>
</evidence>
<evidence type="ECO:0000313" key="6">
    <source>
        <dbReference type="Proteomes" id="UP000800035"/>
    </source>
</evidence>
<dbReference type="InterPro" id="IPR036249">
    <property type="entry name" value="Thioredoxin-like_sf"/>
</dbReference>
<dbReference type="PROSITE" id="PS51352">
    <property type="entry name" value="THIOREDOXIN_2"/>
    <property type="match status" value="1"/>
</dbReference>
<dbReference type="EMBL" id="ML977086">
    <property type="protein sequence ID" value="KAF1948108.1"/>
    <property type="molecule type" value="Genomic_DNA"/>
</dbReference>
<feature type="domain" description="Thioredoxin" evidence="4">
    <location>
        <begin position="1"/>
        <end position="110"/>
    </location>
</feature>
<evidence type="ECO:0000256" key="3">
    <source>
        <dbReference type="SAM" id="Phobius"/>
    </source>
</evidence>
<dbReference type="OrthoDB" id="19690at2759"/>
<keyword evidence="3" id="KW-0472">Membrane</keyword>
<dbReference type="PANTHER" id="PTHR46115">
    <property type="entry name" value="THIOREDOXIN-LIKE PROTEIN 1"/>
    <property type="match status" value="1"/>
</dbReference>